<dbReference type="Pfam" id="PF03309">
    <property type="entry name" value="Pan_kinase"/>
    <property type="match status" value="1"/>
</dbReference>
<dbReference type="GO" id="GO:0005737">
    <property type="term" value="C:cytoplasm"/>
    <property type="evidence" value="ECO:0007669"/>
    <property type="project" value="UniProtKB-SubCell"/>
</dbReference>
<dbReference type="GO" id="GO:0046872">
    <property type="term" value="F:metal ion binding"/>
    <property type="evidence" value="ECO:0007669"/>
    <property type="project" value="UniProtKB-KW"/>
</dbReference>
<comment type="function">
    <text evidence="16">Catalyzes the phosphorylation of pantothenate (Pan), the first step in CoA biosynthesis.</text>
</comment>
<feature type="binding site" evidence="16">
    <location>
        <position position="93"/>
    </location>
    <ligand>
        <name>substrate</name>
    </ligand>
</feature>
<evidence type="ECO:0000256" key="4">
    <source>
        <dbReference type="ARBA" id="ARBA00005225"/>
    </source>
</evidence>
<evidence type="ECO:0000256" key="1">
    <source>
        <dbReference type="ARBA" id="ARBA00001206"/>
    </source>
</evidence>
<evidence type="ECO:0000256" key="8">
    <source>
        <dbReference type="ARBA" id="ARBA00022679"/>
    </source>
</evidence>
<keyword evidence="13 16" id="KW-0173">Coenzyme A biosynthesis</keyword>
<protein>
    <recommendedName>
        <fullName evidence="15 16">Type III pantothenate kinase</fullName>
        <ecNumber evidence="6 16">2.7.1.33</ecNumber>
    </recommendedName>
    <alternativeName>
        <fullName evidence="16">PanK-III</fullName>
    </alternativeName>
    <alternativeName>
        <fullName evidence="16">Pantothenic acid kinase</fullName>
    </alternativeName>
</protein>
<evidence type="ECO:0000256" key="5">
    <source>
        <dbReference type="ARBA" id="ARBA00011738"/>
    </source>
</evidence>
<evidence type="ECO:0000313" key="17">
    <source>
        <dbReference type="EMBL" id="VVM08126.1"/>
    </source>
</evidence>
<evidence type="ECO:0000256" key="16">
    <source>
        <dbReference type="HAMAP-Rule" id="MF_01274"/>
    </source>
</evidence>
<dbReference type="AlphaFoldDB" id="A0A5E6MQV3"/>
<dbReference type="EMBL" id="CABFVA020000119">
    <property type="protein sequence ID" value="VVM08126.1"/>
    <property type="molecule type" value="Genomic_DNA"/>
</dbReference>
<evidence type="ECO:0000256" key="2">
    <source>
        <dbReference type="ARBA" id="ARBA00001958"/>
    </source>
</evidence>
<comment type="cofactor">
    <cofactor evidence="2">
        <name>K(+)</name>
        <dbReference type="ChEBI" id="CHEBI:29103"/>
    </cofactor>
</comment>
<dbReference type="UniPathway" id="UPA00241">
    <property type="reaction ID" value="UER00352"/>
</dbReference>
<feature type="binding site" evidence="16">
    <location>
        <position position="125"/>
    </location>
    <ligand>
        <name>ATP</name>
        <dbReference type="ChEBI" id="CHEBI:30616"/>
    </ligand>
</feature>
<comment type="subunit">
    <text evidence="5 16">Homodimer.</text>
</comment>
<dbReference type="OrthoDB" id="9804707at2"/>
<comment type="subcellular location">
    <subcellularLocation>
        <location evidence="3 16">Cytoplasm</location>
    </subcellularLocation>
</comment>
<feature type="binding site" evidence="16">
    <location>
        <position position="122"/>
    </location>
    <ligand>
        <name>K(+)</name>
        <dbReference type="ChEBI" id="CHEBI:29103"/>
    </ligand>
</feature>
<keyword evidence="11 16" id="KW-0067">ATP-binding</keyword>
<evidence type="ECO:0000256" key="9">
    <source>
        <dbReference type="ARBA" id="ARBA00022741"/>
    </source>
</evidence>
<keyword evidence="8 16" id="KW-0808">Transferase</keyword>
<dbReference type="PANTHER" id="PTHR34265">
    <property type="entry name" value="TYPE III PANTOTHENATE KINASE"/>
    <property type="match status" value="1"/>
</dbReference>
<accession>A0A5E6MQV3</accession>
<proteinExistence type="inferred from homology"/>
<dbReference type="Proteomes" id="UP000334923">
    <property type="component" value="Unassembled WGS sequence"/>
</dbReference>
<keyword evidence="7 16" id="KW-0963">Cytoplasm</keyword>
<feature type="binding site" evidence="16">
    <location>
        <position position="177"/>
    </location>
    <ligand>
        <name>substrate</name>
    </ligand>
</feature>
<evidence type="ECO:0000256" key="14">
    <source>
        <dbReference type="ARBA" id="ARBA00038036"/>
    </source>
</evidence>
<feature type="binding site" evidence="16">
    <location>
        <begin position="13"/>
        <end position="20"/>
    </location>
    <ligand>
        <name>ATP</name>
        <dbReference type="ChEBI" id="CHEBI:30616"/>
    </ligand>
</feature>
<keyword evidence="12 16" id="KW-0630">Potassium</keyword>
<dbReference type="GO" id="GO:0015937">
    <property type="term" value="P:coenzyme A biosynthetic process"/>
    <property type="evidence" value="ECO:0007669"/>
    <property type="project" value="UniProtKB-UniRule"/>
</dbReference>
<gene>
    <name evidence="16 17" type="primary">coaX</name>
    <name evidence="17" type="ORF">MAMT_02123</name>
</gene>
<dbReference type="InterPro" id="IPR043129">
    <property type="entry name" value="ATPase_NBD"/>
</dbReference>
<feature type="binding site" evidence="16">
    <location>
        <begin position="100"/>
        <end position="103"/>
    </location>
    <ligand>
        <name>substrate</name>
    </ligand>
</feature>
<dbReference type="CDD" id="cd24015">
    <property type="entry name" value="ASKHA_NBD_PanK-III"/>
    <property type="match status" value="1"/>
</dbReference>
<keyword evidence="16" id="KW-0479">Metal-binding</keyword>
<evidence type="ECO:0000256" key="6">
    <source>
        <dbReference type="ARBA" id="ARBA00012102"/>
    </source>
</evidence>
<comment type="catalytic activity">
    <reaction evidence="1 16">
        <text>(R)-pantothenate + ATP = (R)-4'-phosphopantothenate + ADP + H(+)</text>
        <dbReference type="Rhea" id="RHEA:16373"/>
        <dbReference type="ChEBI" id="CHEBI:10986"/>
        <dbReference type="ChEBI" id="CHEBI:15378"/>
        <dbReference type="ChEBI" id="CHEBI:29032"/>
        <dbReference type="ChEBI" id="CHEBI:30616"/>
        <dbReference type="ChEBI" id="CHEBI:456216"/>
        <dbReference type="EC" id="2.7.1.33"/>
    </reaction>
</comment>
<organism evidence="17 18">
    <name type="scientific">Methylacidimicrobium tartarophylax</name>
    <dbReference type="NCBI Taxonomy" id="1041768"/>
    <lineage>
        <taxon>Bacteria</taxon>
        <taxon>Pseudomonadati</taxon>
        <taxon>Verrucomicrobiota</taxon>
        <taxon>Methylacidimicrobium</taxon>
    </lineage>
</organism>
<evidence type="ECO:0000313" key="18">
    <source>
        <dbReference type="Proteomes" id="UP000334923"/>
    </source>
</evidence>
<dbReference type="EC" id="2.7.1.33" evidence="6 16"/>
<evidence type="ECO:0000256" key="3">
    <source>
        <dbReference type="ARBA" id="ARBA00004496"/>
    </source>
</evidence>
<evidence type="ECO:0000256" key="12">
    <source>
        <dbReference type="ARBA" id="ARBA00022958"/>
    </source>
</evidence>
<evidence type="ECO:0000256" key="10">
    <source>
        <dbReference type="ARBA" id="ARBA00022777"/>
    </source>
</evidence>
<reference evidence="17 18" key="1">
    <citation type="submission" date="2019-09" db="EMBL/GenBank/DDBJ databases">
        <authorList>
            <person name="Cremers G."/>
        </authorList>
    </citation>
    <scope>NUCLEOTIDE SEQUENCE [LARGE SCALE GENOMIC DNA]</scope>
    <source>
        <strain evidence="17">4A</strain>
    </source>
</reference>
<evidence type="ECO:0000256" key="13">
    <source>
        <dbReference type="ARBA" id="ARBA00022993"/>
    </source>
</evidence>
<dbReference type="GO" id="GO:0005524">
    <property type="term" value="F:ATP binding"/>
    <property type="evidence" value="ECO:0007669"/>
    <property type="project" value="UniProtKB-UniRule"/>
</dbReference>
<keyword evidence="10 16" id="KW-0418">Kinase</keyword>
<name>A0A5E6MQV3_9BACT</name>
<dbReference type="InterPro" id="IPR004619">
    <property type="entry name" value="Type_III_PanK"/>
</dbReference>
<dbReference type="NCBIfam" id="TIGR00671">
    <property type="entry name" value="baf"/>
    <property type="match status" value="1"/>
</dbReference>
<evidence type="ECO:0000256" key="7">
    <source>
        <dbReference type="ARBA" id="ARBA00022490"/>
    </source>
</evidence>
<comment type="similarity">
    <text evidence="14 16">Belongs to the type III pantothenate kinase family.</text>
</comment>
<dbReference type="Gene3D" id="3.30.420.40">
    <property type="match status" value="2"/>
</dbReference>
<dbReference type="RefSeq" id="WP_142660953.1">
    <property type="nucleotide sequence ID" value="NZ_CABFVA020000119.1"/>
</dbReference>
<sequence length="262" mass="28115">MGKSLPADFLVVDVSNSFTKIAAVRKGQLCELQRKATAELDEPFVLSLAAHYPSVPLVLGSVVPSRTSRFSPVFAKALFLVHGRAPLGFPIDYPNPAEIGADRLANAAAALHFWQPPIVVIDFGTATNFDVVDASGAFCGGVIAPGLDLMTSYLHERTALLPKVRLREPKRGFGRSTVEAICVGAIHGYRGMIRGLLQGIRKELGVEQLTAVATGGHAALVVRGLPEVCGVRPNLTLEGLRVVGERWLIGPRPKRRASPRSR</sequence>
<evidence type="ECO:0000256" key="15">
    <source>
        <dbReference type="ARBA" id="ARBA00040883"/>
    </source>
</evidence>
<dbReference type="PANTHER" id="PTHR34265:SF1">
    <property type="entry name" value="TYPE III PANTOTHENATE KINASE"/>
    <property type="match status" value="1"/>
</dbReference>
<evidence type="ECO:0000256" key="11">
    <source>
        <dbReference type="ARBA" id="ARBA00022840"/>
    </source>
</evidence>
<keyword evidence="18" id="KW-1185">Reference proteome</keyword>
<keyword evidence="9 16" id="KW-0547">Nucleotide-binding</keyword>
<dbReference type="GO" id="GO:0004594">
    <property type="term" value="F:pantothenate kinase activity"/>
    <property type="evidence" value="ECO:0007669"/>
    <property type="project" value="UniProtKB-UniRule"/>
</dbReference>
<comment type="cofactor">
    <cofactor evidence="16">
        <name>NH4(+)</name>
        <dbReference type="ChEBI" id="CHEBI:28938"/>
    </cofactor>
    <cofactor evidence="16">
        <name>K(+)</name>
        <dbReference type="ChEBI" id="CHEBI:29103"/>
    </cofactor>
    <text evidence="16">A monovalent cation. Ammonium or potassium.</text>
</comment>
<dbReference type="HAMAP" id="MF_01274">
    <property type="entry name" value="Pantothen_kinase_3"/>
    <property type="match status" value="1"/>
</dbReference>
<dbReference type="SUPFAM" id="SSF53067">
    <property type="entry name" value="Actin-like ATPase domain"/>
    <property type="match status" value="2"/>
</dbReference>
<feature type="active site" description="Proton acceptor" evidence="16">
    <location>
        <position position="102"/>
    </location>
</feature>
<comment type="pathway">
    <text evidence="4 16">Cofactor biosynthesis; coenzyme A biosynthesis; CoA from (R)-pantothenate: step 1/5.</text>
</comment>